<keyword evidence="13 15" id="KW-0472">Membrane</keyword>
<evidence type="ECO:0000256" key="7">
    <source>
        <dbReference type="ARBA" id="ARBA00022826"/>
    </source>
</evidence>
<dbReference type="CDD" id="cd00038">
    <property type="entry name" value="CAP_ED"/>
    <property type="match status" value="1"/>
</dbReference>
<evidence type="ECO:0000256" key="9">
    <source>
        <dbReference type="ARBA" id="ARBA00022958"/>
    </source>
</evidence>
<dbReference type="FunFam" id="1.10.287.70:FF:000139">
    <property type="entry name" value="Potassium channel SKOR"/>
    <property type="match status" value="1"/>
</dbReference>
<dbReference type="InterPro" id="IPR005821">
    <property type="entry name" value="Ion_trans_dom"/>
</dbReference>
<gene>
    <name evidence="18" type="primary">LOC105117776</name>
</gene>
<protein>
    <recommendedName>
        <fullName evidence="15">Potassium channel</fullName>
    </recommendedName>
</protein>
<keyword evidence="17" id="KW-1185">Reference proteome</keyword>
<dbReference type="SUPFAM" id="SSF81324">
    <property type="entry name" value="Voltage-gated potassium channels"/>
    <property type="match status" value="1"/>
</dbReference>
<reference evidence="18" key="1">
    <citation type="submission" date="2025-08" db="UniProtKB">
        <authorList>
            <consortium name="RefSeq"/>
        </authorList>
    </citation>
    <scope>IDENTIFICATION</scope>
</reference>
<organism evidence="17 18">
    <name type="scientific">Populus euphratica</name>
    <name type="common">Euphrates poplar</name>
    <dbReference type="NCBI Taxonomy" id="75702"/>
    <lineage>
        <taxon>Eukaryota</taxon>
        <taxon>Viridiplantae</taxon>
        <taxon>Streptophyta</taxon>
        <taxon>Embryophyta</taxon>
        <taxon>Tracheophyta</taxon>
        <taxon>Spermatophyta</taxon>
        <taxon>Magnoliopsida</taxon>
        <taxon>eudicotyledons</taxon>
        <taxon>Gunneridae</taxon>
        <taxon>Pentapetalae</taxon>
        <taxon>rosids</taxon>
        <taxon>fabids</taxon>
        <taxon>Malpighiales</taxon>
        <taxon>Salicaceae</taxon>
        <taxon>Saliceae</taxon>
        <taxon>Populus</taxon>
    </lineage>
</organism>
<evidence type="ECO:0000256" key="8">
    <source>
        <dbReference type="ARBA" id="ARBA00022882"/>
    </source>
</evidence>
<dbReference type="GO" id="GO:0005249">
    <property type="term" value="F:voltage-gated potassium channel activity"/>
    <property type="evidence" value="ECO:0007669"/>
    <property type="project" value="UniProtKB-UniRule"/>
</dbReference>
<evidence type="ECO:0000256" key="2">
    <source>
        <dbReference type="ARBA" id="ARBA00007929"/>
    </source>
</evidence>
<evidence type="ECO:0000259" key="16">
    <source>
        <dbReference type="PROSITE" id="PS50042"/>
    </source>
</evidence>
<dbReference type="InterPro" id="IPR014710">
    <property type="entry name" value="RmlC-like_jellyroll"/>
</dbReference>
<evidence type="ECO:0000256" key="1">
    <source>
        <dbReference type="ARBA" id="ARBA00004141"/>
    </source>
</evidence>
<dbReference type="InterPro" id="IPR000595">
    <property type="entry name" value="cNMP-bd_dom"/>
</dbReference>
<dbReference type="InterPro" id="IPR003938">
    <property type="entry name" value="K_chnl_volt-dep_EAG/ELK/ERG"/>
</dbReference>
<name>A0AAJ6TN21_POPEU</name>
<evidence type="ECO:0000256" key="6">
    <source>
        <dbReference type="ARBA" id="ARBA00022737"/>
    </source>
</evidence>
<evidence type="ECO:0000256" key="5">
    <source>
        <dbReference type="ARBA" id="ARBA00022692"/>
    </source>
</evidence>
<keyword evidence="10 15" id="KW-1133">Transmembrane helix</keyword>
<comment type="subcellular location">
    <subcellularLocation>
        <location evidence="1 15">Membrane</location>
        <topology evidence="1 15">Multi-pass membrane protein</topology>
    </subcellularLocation>
</comment>
<dbReference type="GO" id="GO:0034702">
    <property type="term" value="C:monoatomic ion channel complex"/>
    <property type="evidence" value="ECO:0007669"/>
    <property type="project" value="UniProtKB-KW"/>
</dbReference>
<comment type="caution">
    <text evidence="15">Lacks conserved residue(s) required for the propagation of feature annotation.</text>
</comment>
<comment type="similarity">
    <text evidence="2 15">Belongs to the potassium channel family. Plant (TC 1.A.1.4) subfamily.</text>
</comment>
<dbReference type="Gene3D" id="2.60.120.10">
    <property type="entry name" value="Jelly Rolls"/>
    <property type="match status" value="1"/>
</dbReference>
<keyword evidence="3 15" id="KW-0813">Transport</keyword>
<accession>A0AAJ6TN21</accession>
<keyword evidence="14 15" id="KW-0407">Ion channel</keyword>
<dbReference type="SUPFAM" id="SSF51206">
    <property type="entry name" value="cAMP-binding domain-like"/>
    <property type="match status" value="1"/>
</dbReference>
<dbReference type="InterPro" id="IPR018490">
    <property type="entry name" value="cNMP-bd_dom_sf"/>
</dbReference>
<evidence type="ECO:0000256" key="11">
    <source>
        <dbReference type="ARBA" id="ARBA00023043"/>
    </source>
</evidence>
<keyword evidence="4 15" id="KW-0633">Potassium transport</keyword>
<dbReference type="Gene3D" id="1.10.287.70">
    <property type="match status" value="1"/>
</dbReference>
<keyword evidence="9 15" id="KW-0630">Potassium</keyword>
<evidence type="ECO:0000256" key="4">
    <source>
        <dbReference type="ARBA" id="ARBA00022538"/>
    </source>
</evidence>
<dbReference type="PANTHER" id="PTHR45743">
    <property type="entry name" value="POTASSIUM CHANNEL AKT1"/>
    <property type="match status" value="1"/>
</dbReference>
<keyword evidence="7 15" id="KW-0631">Potassium channel</keyword>
<feature type="transmembrane region" description="Helical" evidence="15">
    <location>
        <begin position="101"/>
        <end position="119"/>
    </location>
</feature>
<dbReference type="PRINTS" id="PR01463">
    <property type="entry name" value="EAGCHANLFMLY"/>
</dbReference>
<dbReference type="GeneID" id="105117776"/>
<dbReference type="PROSITE" id="PS50042">
    <property type="entry name" value="CNMP_BINDING_3"/>
    <property type="match status" value="1"/>
</dbReference>
<comment type="subunit">
    <text evidence="15">The potassium channel is composed of a homo- or heterotetrameric complex of pore-forming subunits.</text>
</comment>
<evidence type="ECO:0000313" key="17">
    <source>
        <dbReference type="Proteomes" id="UP000694918"/>
    </source>
</evidence>
<feature type="transmembrane region" description="Helical" evidence="15">
    <location>
        <begin position="281"/>
        <end position="303"/>
    </location>
</feature>
<keyword evidence="5 15" id="KW-0812">Transmembrane</keyword>
<dbReference type="InterPro" id="IPR045319">
    <property type="entry name" value="KAT/AKT"/>
</dbReference>
<feature type="domain" description="Cyclic nucleotide-binding" evidence="16">
    <location>
        <begin position="382"/>
        <end position="484"/>
    </location>
</feature>
<dbReference type="PANTHER" id="PTHR45743:SF2">
    <property type="entry name" value="POTASSIUM CHANNEL AKT1"/>
    <property type="match status" value="1"/>
</dbReference>
<evidence type="ECO:0000256" key="10">
    <source>
        <dbReference type="ARBA" id="ARBA00022989"/>
    </source>
</evidence>
<feature type="transmembrane region" description="Helical" evidence="15">
    <location>
        <begin position="63"/>
        <end position="81"/>
    </location>
</feature>
<evidence type="ECO:0000256" key="3">
    <source>
        <dbReference type="ARBA" id="ARBA00022448"/>
    </source>
</evidence>
<keyword evidence="8 15" id="KW-0851">Voltage-gated channel</keyword>
<proteinExistence type="inferred from homology"/>
<evidence type="ECO:0000256" key="15">
    <source>
        <dbReference type="RuleBase" id="RU369015"/>
    </source>
</evidence>
<evidence type="ECO:0000313" key="18">
    <source>
        <dbReference type="RefSeq" id="XP_011013837.1"/>
    </source>
</evidence>
<keyword evidence="6" id="KW-0677">Repeat</keyword>
<evidence type="ECO:0000256" key="13">
    <source>
        <dbReference type="ARBA" id="ARBA00023136"/>
    </source>
</evidence>
<dbReference type="FunFam" id="2.60.120.10:FF:000074">
    <property type="entry name" value="Potassium channel KAT2"/>
    <property type="match status" value="1"/>
</dbReference>
<dbReference type="RefSeq" id="XP_011013837.1">
    <property type="nucleotide sequence ID" value="XM_011015535.1"/>
</dbReference>
<keyword evidence="11" id="KW-0040">ANK repeat</keyword>
<keyword evidence="12 15" id="KW-0406">Ion transport</keyword>
<dbReference type="AlphaFoldDB" id="A0AAJ6TN21"/>
<dbReference type="Proteomes" id="UP000694918">
    <property type="component" value="Unplaced"/>
</dbReference>
<comment type="domain">
    <text evidence="15">The segment S4 is probably the voltage-sensor and is characterized by a series of positively charged amino acids. The pore-forming region H5 is enclosed by the transmembrane segments S5 and S6 in the Shaker-type (1P/6TM) and contains the GYGD signature motif which seems to be involved in potassium selectivity.</text>
</comment>
<comment type="function">
    <text evidence="15">Potassium channel.</text>
</comment>
<dbReference type="Pfam" id="PF00520">
    <property type="entry name" value="Ion_trans"/>
    <property type="match status" value="1"/>
</dbReference>
<dbReference type="Pfam" id="PF00027">
    <property type="entry name" value="cNMP_binding"/>
    <property type="match status" value="1"/>
</dbReference>
<evidence type="ECO:0000256" key="14">
    <source>
        <dbReference type="ARBA" id="ARBA00023303"/>
    </source>
</evidence>
<feature type="transmembrane region" description="Helical" evidence="15">
    <location>
        <begin position="201"/>
        <end position="221"/>
    </location>
</feature>
<dbReference type="SMART" id="SM00100">
    <property type="entry name" value="cNMP"/>
    <property type="match status" value="1"/>
</dbReference>
<evidence type="ECO:0000256" key="12">
    <source>
        <dbReference type="ARBA" id="ARBA00023065"/>
    </source>
</evidence>
<sequence length="606" mass="69528">MDTLLRNRGVFRAAVCGQEELEQLSRDGSHYSLSTGILPSLGARSNRRVKLNRFIISPYDRRYRIWETFLVLLVIYTAWVSPFEFGFLKQPQSPLSICDNVVNGFFAVDIVLTFFVAYLDKATYLLIDDHKKIAWKYASSWLALDIISTIPAELARKISPKPLQSYGFFNMLRLWRLRRVSALFSRLEKDRNYNYFGVRCAKLLCVTLFAVHSAGCFYYLIAARYHDPLRTWIGAALGDNFLEQGIWIRYVTSIYWSITTLTTVGYGDLHPVNTSEMIFDIFYMLFNLGLTAYLIGNMTNLVVHGTSRTRRFRDTVQSASSFAQRNKLPARLQDQIVAHLCLKFRTDSEGLQQQETLDLLPKAIRSSISHYLFYSLVDKVYLFRGVSNNLLFQLVSEMEAEYFPPNEDVILQNEAPTDFYILVTGAVDVLAMKTGGEQVVGEAKTGDLCGEIGVLCYRPQLFTVRTKRLSQLLRMNRTSFLNIVQANVGDGTIIMNNLLQYLKEHKDPVMEGVFLETTNMLAHGRMELPLSLCIAALRGDDLLLHQLLKRGLDPNEADNNGRSALQRPKEVKTVCYFYWIMEQILTAETQKEIYRCGRQCWEVMNH</sequence>